<comment type="caution">
    <text evidence="9">The sequence shown here is derived from an EMBL/GenBank/DDBJ whole genome shotgun (WGS) entry which is preliminary data.</text>
</comment>
<dbReference type="InterPro" id="IPR014726">
    <property type="entry name" value="Ribosomal_uL2_dom3"/>
</dbReference>
<comment type="similarity">
    <text evidence="1 5">Belongs to the universal ribosomal protein uL2 family.</text>
</comment>
<dbReference type="InterPro" id="IPR014722">
    <property type="entry name" value="Rib_uL2_dom2"/>
</dbReference>
<accession>A0A1G2MKV2</accession>
<gene>
    <name evidence="5" type="primary">rplB</name>
    <name evidence="9" type="ORF">A3D50_01840</name>
</gene>
<evidence type="ECO:0000256" key="5">
    <source>
        <dbReference type="HAMAP-Rule" id="MF_01320"/>
    </source>
</evidence>
<comment type="function">
    <text evidence="5">One of the primary rRNA binding proteins. Required for association of the 30S and 50S subunits to form the 70S ribosome, for tRNA binding and peptide bond formation. It has been suggested to have peptidyltransferase activity; this is somewhat controversial. Makes several contacts with the 16S rRNA in the 70S ribosome.</text>
</comment>
<dbReference type="SUPFAM" id="SSF50249">
    <property type="entry name" value="Nucleic acid-binding proteins"/>
    <property type="match status" value="1"/>
</dbReference>
<evidence type="ECO:0000256" key="2">
    <source>
        <dbReference type="ARBA" id="ARBA00022980"/>
    </source>
</evidence>
<dbReference type="STRING" id="1802308.A3D50_01840"/>
<dbReference type="GO" id="GO:0015934">
    <property type="term" value="C:large ribosomal subunit"/>
    <property type="evidence" value="ECO:0007669"/>
    <property type="project" value="InterPro"/>
</dbReference>
<proteinExistence type="inferred from homology"/>
<dbReference type="Pfam" id="PF00181">
    <property type="entry name" value="Ribosomal_L2_N"/>
    <property type="match status" value="1"/>
</dbReference>
<evidence type="ECO:0000256" key="4">
    <source>
        <dbReference type="ARBA" id="ARBA00035242"/>
    </source>
</evidence>
<dbReference type="GO" id="GO:0019843">
    <property type="term" value="F:rRNA binding"/>
    <property type="evidence" value="ECO:0007669"/>
    <property type="project" value="UniProtKB-UniRule"/>
</dbReference>
<dbReference type="GO" id="GO:0002181">
    <property type="term" value="P:cytoplasmic translation"/>
    <property type="evidence" value="ECO:0007669"/>
    <property type="project" value="TreeGrafter"/>
</dbReference>
<dbReference type="HAMAP" id="MF_01320_B">
    <property type="entry name" value="Ribosomal_uL2_B"/>
    <property type="match status" value="1"/>
</dbReference>
<evidence type="ECO:0000313" key="9">
    <source>
        <dbReference type="EMBL" id="OHA24565.1"/>
    </source>
</evidence>
<dbReference type="InterPro" id="IPR022669">
    <property type="entry name" value="Ribosomal_uL2_C"/>
</dbReference>
<evidence type="ECO:0000259" key="8">
    <source>
        <dbReference type="SMART" id="SM01383"/>
    </source>
</evidence>
<feature type="domain" description="Large ribosomal subunit protein uL2 C-terminal" evidence="7">
    <location>
        <begin position="123"/>
        <end position="252"/>
    </location>
</feature>
<dbReference type="FunFam" id="2.30.30.30:FF:000001">
    <property type="entry name" value="50S ribosomal protein L2"/>
    <property type="match status" value="1"/>
</dbReference>
<feature type="region of interest" description="Disordered" evidence="6">
    <location>
        <begin position="219"/>
        <end position="243"/>
    </location>
</feature>
<keyword evidence="5" id="KW-0699">rRNA-binding</keyword>
<dbReference type="SMART" id="SM01383">
    <property type="entry name" value="Ribosomal_L2"/>
    <property type="match status" value="1"/>
</dbReference>
<feature type="domain" description="Large ribosomal subunit protein uL2 RNA-binding" evidence="8">
    <location>
        <begin position="41"/>
        <end position="118"/>
    </location>
</feature>
<dbReference type="InterPro" id="IPR005880">
    <property type="entry name" value="Ribosomal_uL2_bac/org-type"/>
</dbReference>
<dbReference type="InterPro" id="IPR008991">
    <property type="entry name" value="Translation_prot_SH3-like_sf"/>
</dbReference>
<organism evidence="9 10">
    <name type="scientific">Candidatus Taylorbacteria bacterium RIFCSPHIGHO2_02_FULL_44_12</name>
    <dbReference type="NCBI Taxonomy" id="1802308"/>
    <lineage>
        <taxon>Bacteria</taxon>
        <taxon>Candidatus Tayloriibacteriota</taxon>
    </lineage>
</organism>
<dbReference type="InterPro" id="IPR022666">
    <property type="entry name" value="Ribosomal_uL2_RNA-bd_dom"/>
</dbReference>
<dbReference type="PANTHER" id="PTHR13691">
    <property type="entry name" value="RIBOSOMAL PROTEIN L2"/>
    <property type="match status" value="1"/>
</dbReference>
<sequence length="279" mass="31366">MKSFRPTTKSRRHMTVLPFKQYLTADEPHKSLTFGFKRDVGRNNFGRITVRHQGAGHKKLYRMIDFSYDKKDIKATIQTVEYDPFRTGYIGLVNYADGAKRYVLLPKTMKVGDSFVVSENAPVQTGNRLILKNIPVGSLIYNIEIKPGTGAKLVRSAGSFAQVIANDAGYTHIKMPSSEIRKIHEKAWANIGAVSNEENRLVTIGKAGRSRWMGIRPTVRGSAQNPVDHPYGGGEQRTGRGLRRLKTRWGKPAGKGQKTRHPKKYSNVFIVSRRQVGKK</sequence>
<dbReference type="InterPro" id="IPR022671">
    <property type="entry name" value="Ribosomal_uL2_CS"/>
</dbReference>
<dbReference type="GO" id="GO:0016740">
    <property type="term" value="F:transferase activity"/>
    <property type="evidence" value="ECO:0007669"/>
    <property type="project" value="InterPro"/>
</dbReference>
<dbReference type="InterPro" id="IPR012340">
    <property type="entry name" value="NA-bd_OB-fold"/>
</dbReference>
<keyword evidence="3 5" id="KW-0687">Ribonucleoprotein</keyword>
<dbReference type="GO" id="GO:0003735">
    <property type="term" value="F:structural constituent of ribosome"/>
    <property type="evidence" value="ECO:0007669"/>
    <property type="project" value="InterPro"/>
</dbReference>
<name>A0A1G2MKV2_9BACT</name>
<keyword evidence="2 5" id="KW-0689">Ribosomal protein</keyword>
<dbReference type="Pfam" id="PF03947">
    <property type="entry name" value="Ribosomal_L2_C"/>
    <property type="match status" value="1"/>
</dbReference>
<evidence type="ECO:0000313" key="10">
    <source>
        <dbReference type="Proteomes" id="UP000178413"/>
    </source>
</evidence>
<keyword evidence="5" id="KW-0694">RNA-binding</keyword>
<dbReference type="PANTHER" id="PTHR13691:SF5">
    <property type="entry name" value="LARGE RIBOSOMAL SUBUNIT PROTEIN UL2M"/>
    <property type="match status" value="1"/>
</dbReference>
<evidence type="ECO:0000259" key="7">
    <source>
        <dbReference type="SMART" id="SM01382"/>
    </source>
</evidence>
<dbReference type="EMBL" id="MHRM01000002">
    <property type="protein sequence ID" value="OHA24565.1"/>
    <property type="molecule type" value="Genomic_DNA"/>
</dbReference>
<evidence type="ECO:0000256" key="3">
    <source>
        <dbReference type="ARBA" id="ARBA00023274"/>
    </source>
</evidence>
<dbReference type="PIRSF" id="PIRSF002158">
    <property type="entry name" value="Ribosomal_L2"/>
    <property type="match status" value="1"/>
</dbReference>
<dbReference type="NCBIfam" id="TIGR01171">
    <property type="entry name" value="rplB_bact"/>
    <property type="match status" value="1"/>
</dbReference>
<dbReference type="PROSITE" id="PS00467">
    <property type="entry name" value="RIBOSOMAL_L2"/>
    <property type="match status" value="1"/>
</dbReference>
<protein>
    <recommendedName>
        <fullName evidence="4 5">Large ribosomal subunit protein uL2</fullName>
    </recommendedName>
</protein>
<dbReference type="SMART" id="SM01382">
    <property type="entry name" value="Ribosomal_L2_C"/>
    <property type="match status" value="1"/>
</dbReference>
<dbReference type="Proteomes" id="UP000178413">
    <property type="component" value="Unassembled WGS sequence"/>
</dbReference>
<reference evidence="9 10" key="1">
    <citation type="journal article" date="2016" name="Nat. Commun.">
        <title>Thousands of microbial genomes shed light on interconnected biogeochemical processes in an aquifer system.</title>
        <authorList>
            <person name="Anantharaman K."/>
            <person name="Brown C.T."/>
            <person name="Hug L.A."/>
            <person name="Sharon I."/>
            <person name="Castelle C.J."/>
            <person name="Probst A.J."/>
            <person name="Thomas B.C."/>
            <person name="Singh A."/>
            <person name="Wilkins M.J."/>
            <person name="Karaoz U."/>
            <person name="Brodie E.L."/>
            <person name="Williams K.H."/>
            <person name="Hubbard S.S."/>
            <person name="Banfield J.F."/>
        </authorList>
    </citation>
    <scope>NUCLEOTIDE SEQUENCE [LARGE SCALE GENOMIC DNA]</scope>
</reference>
<dbReference type="FunFam" id="4.10.950.10:FF:000001">
    <property type="entry name" value="50S ribosomal protein L2"/>
    <property type="match status" value="1"/>
</dbReference>
<evidence type="ECO:0000256" key="6">
    <source>
        <dbReference type="SAM" id="MobiDB-lite"/>
    </source>
</evidence>
<dbReference type="InterPro" id="IPR002171">
    <property type="entry name" value="Ribosomal_uL2"/>
</dbReference>
<dbReference type="Gene3D" id="2.40.50.140">
    <property type="entry name" value="Nucleic acid-binding proteins"/>
    <property type="match status" value="1"/>
</dbReference>
<dbReference type="Gene3D" id="4.10.950.10">
    <property type="entry name" value="Ribosomal protein L2, domain 3"/>
    <property type="match status" value="1"/>
</dbReference>
<dbReference type="Gene3D" id="2.30.30.30">
    <property type="match status" value="1"/>
</dbReference>
<dbReference type="AlphaFoldDB" id="A0A1G2MKV2"/>
<comment type="subunit">
    <text evidence="5">Part of the 50S ribosomal subunit. Forms a bridge to the 30S subunit in the 70S ribosome.</text>
</comment>
<dbReference type="SUPFAM" id="SSF50104">
    <property type="entry name" value="Translation proteins SH3-like domain"/>
    <property type="match status" value="1"/>
</dbReference>
<evidence type="ECO:0000256" key="1">
    <source>
        <dbReference type="ARBA" id="ARBA00005636"/>
    </source>
</evidence>